<evidence type="ECO:0000313" key="2">
    <source>
        <dbReference type="EMBL" id="KNB72917.1"/>
    </source>
</evidence>
<dbReference type="Pfam" id="PF09682">
    <property type="entry name" value="Phage_holin_6_1"/>
    <property type="match status" value="1"/>
</dbReference>
<dbReference type="PATRIC" id="fig|54915.3.peg.1788"/>
<accession>A0A0K9YWC0</accession>
<dbReference type="Proteomes" id="UP000319578">
    <property type="component" value="Unassembled WGS sequence"/>
</dbReference>
<dbReference type="Proteomes" id="UP000036834">
    <property type="component" value="Unassembled WGS sequence"/>
</dbReference>
<keyword evidence="4" id="KW-1185">Reference proteome</keyword>
<dbReference type="AlphaFoldDB" id="A0A0K9YWC0"/>
<dbReference type="RefSeq" id="WP_049738964.1">
    <property type="nucleotide sequence ID" value="NZ_BJON01000034.1"/>
</dbReference>
<evidence type="ECO:0000313" key="4">
    <source>
        <dbReference type="Proteomes" id="UP000319578"/>
    </source>
</evidence>
<dbReference type="EMBL" id="BJON01000034">
    <property type="protein sequence ID" value="GED72727.1"/>
    <property type="molecule type" value="Genomic_DNA"/>
</dbReference>
<proteinExistence type="predicted"/>
<dbReference type="EMBL" id="LGIQ01000007">
    <property type="protein sequence ID" value="KNB72917.1"/>
    <property type="molecule type" value="Genomic_DNA"/>
</dbReference>
<reference evidence="2" key="2">
    <citation type="submission" date="2015-07" db="EMBL/GenBank/DDBJ databases">
        <title>MeaNS - Measles Nucleotide Surveillance Program.</title>
        <authorList>
            <person name="Tran T."/>
            <person name="Druce J."/>
        </authorList>
    </citation>
    <scope>NUCLEOTIDE SEQUENCE</scope>
    <source>
        <strain evidence="2">DSM 9887</strain>
    </source>
</reference>
<evidence type="ECO:0000313" key="1">
    <source>
        <dbReference type="EMBL" id="GED72727.1"/>
    </source>
</evidence>
<protein>
    <recommendedName>
        <fullName evidence="5">Phage holin</fullName>
    </recommendedName>
</protein>
<dbReference type="InterPro" id="IPR010026">
    <property type="entry name" value="Phage_holin_LL-H"/>
</dbReference>
<comment type="caution">
    <text evidence="2">The sequence shown here is derived from an EMBL/GenBank/DDBJ whole genome shotgun (WGS) entry which is preliminary data.</text>
</comment>
<organism evidence="2 3">
    <name type="scientific">Brevibacillus reuszeri</name>
    <dbReference type="NCBI Taxonomy" id="54915"/>
    <lineage>
        <taxon>Bacteria</taxon>
        <taxon>Bacillati</taxon>
        <taxon>Bacillota</taxon>
        <taxon>Bacilli</taxon>
        <taxon>Bacillales</taxon>
        <taxon>Paenibacillaceae</taxon>
        <taxon>Brevibacillus</taxon>
    </lineage>
</organism>
<reference evidence="1 4" key="3">
    <citation type="submission" date="2019-06" db="EMBL/GenBank/DDBJ databases">
        <title>Whole genome shotgun sequence of Brevibacillus reuszeri NBRC 15719.</title>
        <authorList>
            <person name="Hosoyama A."/>
            <person name="Uohara A."/>
            <person name="Ohji S."/>
            <person name="Ichikawa N."/>
        </authorList>
    </citation>
    <scope>NUCLEOTIDE SEQUENCE [LARGE SCALE GENOMIC DNA]</scope>
    <source>
        <strain evidence="1 4">NBRC 15719</strain>
    </source>
</reference>
<evidence type="ECO:0000313" key="3">
    <source>
        <dbReference type="Proteomes" id="UP000036834"/>
    </source>
</evidence>
<evidence type="ECO:0008006" key="5">
    <source>
        <dbReference type="Google" id="ProtNLM"/>
    </source>
</evidence>
<name>A0A0K9YWC0_9BACL</name>
<sequence>MELILKDILENLLLSISILLASGVSYWIKQKVGKSKIDKFMATLDQKKELVSIAIKFVEVAYKDLDGEVKYSKAVEWVKMELDKLGLKYTNDELKALIESTLKSFKDEASKQR</sequence>
<dbReference type="OrthoDB" id="1808705at2"/>
<reference evidence="3" key="1">
    <citation type="submission" date="2015-07" db="EMBL/GenBank/DDBJ databases">
        <title>Genome sequencing project for genomic taxonomy and phylogenomics of Bacillus-like bacteria.</title>
        <authorList>
            <person name="Liu B."/>
            <person name="Wang J."/>
            <person name="Zhu Y."/>
            <person name="Liu G."/>
            <person name="Chen Q."/>
            <person name="Chen Z."/>
            <person name="Lan J."/>
            <person name="Che J."/>
            <person name="Ge C."/>
            <person name="Shi H."/>
            <person name="Pan Z."/>
            <person name="Liu X."/>
        </authorList>
    </citation>
    <scope>NUCLEOTIDE SEQUENCE [LARGE SCALE GENOMIC DNA]</scope>
    <source>
        <strain evidence="3">DSM 9887</strain>
    </source>
</reference>
<gene>
    <name evidence="2" type="ORF">ADS79_13895</name>
    <name evidence="1" type="ORF">BRE01_64290</name>
</gene>